<sequence length="98" mass="11499">MSQVRKPRRPLNAGQLKKFISEYGDLFYDGAKVMCKACDKPLMCWSKSDCTRHVNSVQHQHKKQEVPFQTQFRCDLLLMSIICNIPLHALDKQPFRKF</sequence>
<evidence type="ECO:0000313" key="1">
    <source>
        <dbReference type="EMBL" id="KAK9703064.1"/>
    </source>
</evidence>
<evidence type="ECO:0000313" key="2">
    <source>
        <dbReference type="Proteomes" id="UP001458880"/>
    </source>
</evidence>
<comment type="caution">
    <text evidence="1">The sequence shown here is derived from an EMBL/GenBank/DDBJ whole genome shotgun (WGS) entry which is preliminary data.</text>
</comment>
<accession>A0AAW1JHE1</accession>
<organism evidence="1 2">
    <name type="scientific">Popillia japonica</name>
    <name type="common">Japanese beetle</name>
    <dbReference type="NCBI Taxonomy" id="7064"/>
    <lineage>
        <taxon>Eukaryota</taxon>
        <taxon>Metazoa</taxon>
        <taxon>Ecdysozoa</taxon>
        <taxon>Arthropoda</taxon>
        <taxon>Hexapoda</taxon>
        <taxon>Insecta</taxon>
        <taxon>Pterygota</taxon>
        <taxon>Neoptera</taxon>
        <taxon>Endopterygota</taxon>
        <taxon>Coleoptera</taxon>
        <taxon>Polyphaga</taxon>
        <taxon>Scarabaeiformia</taxon>
        <taxon>Scarabaeidae</taxon>
        <taxon>Rutelinae</taxon>
        <taxon>Popillia</taxon>
    </lineage>
</organism>
<proteinExistence type="predicted"/>
<reference evidence="1 2" key="1">
    <citation type="journal article" date="2024" name="BMC Genomics">
        <title>De novo assembly and annotation of Popillia japonica's genome with initial clues to its potential as an invasive pest.</title>
        <authorList>
            <person name="Cucini C."/>
            <person name="Boschi S."/>
            <person name="Funari R."/>
            <person name="Cardaioli E."/>
            <person name="Iannotti N."/>
            <person name="Marturano G."/>
            <person name="Paoli F."/>
            <person name="Bruttini M."/>
            <person name="Carapelli A."/>
            <person name="Frati F."/>
            <person name="Nardi F."/>
        </authorList>
    </citation>
    <scope>NUCLEOTIDE SEQUENCE [LARGE SCALE GENOMIC DNA]</scope>
    <source>
        <strain evidence="1">DMR45628</strain>
    </source>
</reference>
<dbReference type="EMBL" id="JASPKY010000377">
    <property type="protein sequence ID" value="KAK9703064.1"/>
    <property type="molecule type" value="Genomic_DNA"/>
</dbReference>
<keyword evidence="2" id="KW-1185">Reference proteome</keyword>
<protein>
    <submittedName>
        <fullName evidence="1">Uncharacterized protein</fullName>
    </submittedName>
</protein>
<gene>
    <name evidence="1" type="ORF">QE152_g29556</name>
</gene>
<dbReference type="AlphaFoldDB" id="A0AAW1JHE1"/>
<name>A0AAW1JHE1_POPJA</name>
<dbReference type="Proteomes" id="UP001458880">
    <property type="component" value="Unassembled WGS sequence"/>
</dbReference>